<dbReference type="OrthoDB" id="1902587at2759"/>
<keyword evidence="3 5" id="KW-0413">Isomerase</keyword>
<evidence type="ECO:0000256" key="4">
    <source>
        <dbReference type="ARBA" id="ARBA00038106"/>
    </source>
</evidence>
<sequence>MAMVMREWETTEEITLLRSLCRFKPVGQNKHFHMISILQELNLGRNDEKIIKAVDVWEKLKSLYDLEGLDKLEDSDDEDDDDNDDEEEEEEKEDPVKIFDLPWSQFGEIMEAKAKDGRKSETTTPEPSANDLSIKDEEEEEEEEQEEGEEEEIEEQEGDEEEGENGGEDEGNGSVKDETEDEETNEEASEDEEDEVNSIHTSEAINEMLATRTKLGLFTRQAPRFFSTTIPRMSDLKIERVSPGDGVNFPKQGDLVTIHYVGTLENGKKFDSSRDRGKPFQTNIGVGQVIKGWDEGIPQLSLGEKAILTIPGSKAYGDRGFPGLIPPNATLIFDVELLKIN</sequence>
<dbReference type="RefSeq" id="XP_019038383.1">
    <property type="nucleotide sequence ID" value="XM_019184938.1"/>
</dbReference>
<dbReference type="PANTHER" id="PTHR10516:SF443">
    <property type="entry name" value="FK506-BINDING PROTEIN 59-RELATED"/>
    <property type="match status" value="1"/>
</dbReference>
<name>A0A1E3P116_WICAA</name>
<evidence type="ECO:0000313" key="9">
    <source>
        <dbReference type="Proteomes" id="UP000094112"/>
    </source>
</evidence>
<dbReference type="GeneID" id="30202184"/>
<dbReference type="GO" id="GO:0043189">
    <property type="term" value="C:H4/H2A histone acetyltransferase complex"/>
    <property type="evidence" value="ECO:0007669"/>
    <property type="project" value="InterPro"/>
</dbReference>
<feature type="compositionally biased region" description="Acidic residues" evidence="6">
    <location>
        <begin position="178"/>
        <end position="196"/>
    </location>
</feature>
<dbReference type="Proteomes" id="UP000094112">
    <property type="component" value="Unassembled WGS sequence"/>
</dbReference>
<evidence type="ECO:0000313" key="8">
    <source>
        <dbReference type="EMBL" id="ODQ59176.1"/>
    </source>
</evidence>
<keyword evidence="9" id="KW-1185">Reference proteome</keyword>
<dbReference type="GO" id="GO:0005737">
    <property type="term" value="C:cytoplasm"/>
    <property type="evidence" value="ECO:0007669"/>
    <property type="project" value="TreeGrafter"/>
</dbReference>
<gene>
    <name evidence="8" type="ORF">WICANDRAFT_79702</name>
</gene>
<feature type="compositionally biased region" description="Polar residues" evidence="6">
    <location>
        <begin position="122"/>
        <end position="131"/>
    </location>
</feature>
<evidence type="ECO:0000256" key="2">
    <source>
        <dbReference type="ARBA" id="ARBA00023110"/>
    </source>
</evidence>
<feature type="domain" description="PPIase FKBP-type" evidence="7">
    <location>
        <begin position="253"/>
        <end position="341"/>
    </location>
</feature>
<dbReference type="Pfam" id="PF07904">
    <property type="entry name" value="Eaf7"/>
    <property type="match status" value="1"/>
</dbReference>
<evidence type="ECO:0000256" key="5">
    <source>
        <dbReference type="PROSITE-ProRule" id="PRU00277"/>
    </source>
</evidence>
<dbReference type="InterPro" id="IPR050689">
    <property type="entry name" value="FKBP-type_PPIase"/>
</dbReference>
<dbReference type="Gene3D" id="3.10.50.40">
    <property type="match status" value="1"/>
</dbReference>
<dbReference type="PANTHER" id="PTHR10516">
    <property type="entry name" value="PEPTIDYL-PROLYL CIS-TRANS ISOMERASE"/>
    <property type="match status" value="1"/>
</dbReference>
<dbReference type="AlphaFoldDB" id="A0A1E3P116"/>
<reference evidence="8 9" key="1">
    <citation type="journal article" date="2016" name="Proc. Natl. Acad. Sci. U.S.A.">
        <title>Comparative genomics of biotechnologically important yeasts.</title>
        <authorList>
            <person name="Riley R."/>
            <person name="Haridas S."/>
            <person name="Wolfe K.H."/>
            <person name="Lopes M.R."/>
            <person name="Hittinger C.T."/>
            <person name="Goeker M."/>
            <person name="Salamov A.A."/>
            <person name="Wisecaver J.H."/>
            <person name="Long T.M."/>
            <person name="Calvey C.H."/>
            <person name="Aerts A.L."/>
            <person name="Barry K.W."/>
            <person name="Choi C."/>
            <person name="Clum A."/>
            <person name="Coughlan A.Y."/>
            <person name="Deshpande S."/>
            <person name="Douglass A.P."/>
            <person name="Hanson S.J."/>
            <person name="Klenk H.-P."/>
            <person name="LaButti K.M."/>
            <person name="Lapidus A."/>
            <person name="Lindquist E.A."/>
            <person name="Lipzen A.M."/>
            <person name="Meier-Kolthoff J.P."/>
            <person name="Ohm R.A."/>
            <person name="Otillar R.P."/>
            <person name="Pangilinan J.L."/>
            <person name="Peng Y."/>
            <person name="Rokas A."/>
            <person name="Rosa C.A."/>
            <person name="Scheuner C."/>
            <person name="Sibirny A.A."/>
            <person name="Slot J.C."/>
            <person name="Stielow J.B."/>
            <person name="Sun H."/>
            <person name="Kurtzman C.P."/>
            <person name="Blackwell M."/>
            <person name="Grigoriev I.V."/>
            <person name="Jeffries T.W."/>
        </authorList>
    </citation>
    <scope>NUCLEOTIDE SEQUENCE [LARGE SCALE GENOMIC DNA]</scope>
    <source>
        <strain evidence="9">ATCC 58044 / CBS 1984 / NCYC 433 / NRRL Y-366-8</strain>
    </source>
</reference>
<dbReference type="InterPro" id="IPR012423">
    <property type="entry name" value="Eaf7/MRGBP"/>
</dbReference>
<dbReference type="InterPro" id="IPR001179">
    <property type="entry name" value="PPIase_FKBP_dom"/>
</dbReference>
<organism evidence="8 9">
    <name type="scientific">Wickerhamomyces anomalus (strain ATCC 58044 / CBS 1984 / NCYC 433 / NRRL Y-366-8)</name>
    <name type="common">Yeast</name>
    <name type="synonym">Hansenula anomala</name>
    <dbReference type="NCBI Taxonomy" id="683960"/>
    <lineage>
        <taxon>Eukaryota</taxon>
        <taxon>Fungi</taxon>
        <taxon>Dikarya</taxon>
        <taxon>Ascomycota</taxon>
        <taxon>Saccharomycotina</taxon>
        <taxon>Saccharomycetes</taxon>
        <taxon>Phaffomycetales</taxon>
        <taxon>Wickerhamomycetaceae</taxon>
        <taxon>Wickerhamomyces</taxon>
    </lineage>
</organism>
<dbReference type="STRING" id="683960.A0A1E3P116"/>
<dbReference type="Pfam" id="PF00254">
    <property type="entry name" value="FKBP_C"/>
    <property type="match status" value="1"/>
</dbReference>
<dbReference type="InterPro" id="IPR046357">
    <property type="entry name" value="PPIase_dom_sf"/>
</dbReference>
<evidence type="ECO:0000256" key="3">
    <source>
        <dbReference type="ARBA" id="ARBA00023235"/>
    </source>
</evidence>
<dbReference type="GO" id="GO:0005634">
    <property type="term" value="C:nucleus"/>
    <property type="evidence" value="ECO:0007669"/>
    <property type="project" value="InterPro"/>
</dbReference>
<feature type="compositionally biased region" description="Acidic residues" evidence="6">
    <location>
        <begin position="136"/>
        <end position="171"/>
    </location>
</feature>
<feature type="region of interest" description="Disordered" evidence="6">
    <location>
        <begin position="70"/>
        <end position="199"/>
    </location>
</feature>
<dbReference type="EC" id="5.2.1.8" evidence="5"/>
<dbReference type="EMBL" id="KV454211">
    <property type="protein sequence ID" value="ODQ59176.1"/>
    <property type="molecule type" value="Genomic_DNA"/>
</dbReference>
<accession>A0A1E3P116</accession>
<feature type="compositionally biased region" description="Acidic residues" evidence="6">
    <location>
        <begin position="73"/>
        <end position="93"/>
    </location>
</feature>
<proteinExistence type="inferred from homology"/>
<keyword evidence="2 5" id="KW-0697">Rotamase</keyword>
<dbReference type="SUPFAM" id="SSF54534">
    <property type="entry name" value="FKBP-like"/>
    <property type="match status" value="1"/>
</dbReference>
<dbReference type="GO" id="GO:0003755">
    <property type="term" value="F:peptidyl-prolyl cis-trans isomerase activity"/>
    <property type="evidence" value="ECO:0007669"/>
    <property type="project" value="UniProtKB-KW"/>
</dbReference>
<dbReference type="FunFam" id="3.10.50.40:FF:000025">
    <property type="entry name" value="Peptidylprolyl isomerase"/>
    <property type="match status" value="1"/>
</dbReference>
<evidence type="ECO:0000256" key="1">
    <source>
        <dbReference type="ARBA" id="ARBA00000971"/>
    </source>
</evidence>
<dbReference type="PROSITE" id="PS50059">
    <property type="entry name" value="FKBP_PPIASE"/>
    <property type="match status" value="1"/>
</dbReference>
<evidence type="ECO:0000256" key="6">
    <source>
        <dbReference type="SAM" id="MobiDB-lite"/>
    </source>
</evidence>
<evidence type="ECO:0000259" key="7">
    <source>
        <dbReference type="PROSITE" id="PS50059"/>
    </source>
</evidence>
<comment type="similarity">
    <text evidence="4">Belongs to the FKBP-type PPIase family. FKBP1 subfamily.</text>
</comment>
<comment type="catalytic activity">
    <reaction evidence="1 5">
        <text>[protein]-peptidylproline (omega=180) = [protein]-peptidylproline (omega=0)</text>
        <dbReference type="Rhea" id="RHEA:16237"/>
        <dbReference type="Rhea" id="RHEA-COMP:10747"/>
        <dbReference type="Rhea" id="RHEA-COMP:10748"/>
        <dbReference type="ChEBI" id="CHEBI:83833"/>
        <dbReference type="ChEBI" id="CHEBI:83834"/>
        <dbReference type="EC" id="5.2.1.8"/>
    </reaction>
</comment>
<dbReference type="GO" id="GO:0006355">
    <property type="term" value="P:regulation of DNA-templated transcription"/>
    <property type="evidence" value="ECO:0007669"/>
    <property type="project" value="InterPro"/>
</dbReference>
<protein>
    <recommendedName>
        <fullName evidence="5">peptidylprolyl isomerase</fullName>
        <ecNumber evidence="5">5.2.1.8</ecNumber>
    </recommendedName>
</protein>
<feature type="compositionally biased region" description="Basic and acidic residues" evidence="6">
    <location>
        <begin position="110"/>
        <end position="121"/>
    </location>
</feature>